<evidence type="ECO:0000256" key="4">
    <source>
        <dbReference type="ARBA" id="ARBA00022448"/>
    </source>
</evidence>
<evidence type="ECO:0000313" key="15">
    <source>
        <dbReference type="EMBL" id="ABK42540.1"/>
    </source>
</evidence>
<sequence>MADEDKDSKTEEPTSKRLSDSRNKGQVVSSKEVPTALLMLAALAVFLVQGNELWQALQRKMHFFLSGQISDDITPTGVSLIFNEIIRAVVMDLAPFFALFLVVAIISGLIQHGWLITFEPLMPKFSKVNPLQGLKRLFSVRSLVEAFKSIVKIFVISFAVYLAMRNNIDQILGLADTTITEFTTLMFKDSLEILWRVTLAFLLIAVLDFIYQKFDYIKGLRMSKQEIKDEMKQMEGDPLLKGRIRQIQRELAQSRMMQEVPKADVIITNPTHYACALQYTPGQMSAPKLVAKGKGLIAARIRELADENNIPRVENPPLARTLYRDVELEQFIPPELFKAVAEVLAYVFSLKNRRS</sequence>
<evidence type="ECO:0000256" key="10">
    <source>
        <dbReference type="ARBA" id="ARBA00023136"/>
    </source>
</evidence>
<feature type="transmembrane region" description="Helical" evidence="13">
    <location>
        <begin position="96"/>
        <end position="116"/>
    </location>
</feature>
<evidence type="ECO:0000256" key="12">
    <source>
        <dbReference type="ARBA" id="ARBA00025078"/>
    </source>
</evidence>
<keyword evidence="9 13" id="KW-1133">Transmembrane helix</keyword>
<evidence type="ECO:0000256" key="5">
    <source>
        <dbReference type="ARBA" id="ARBA00022475"/>
    </source>
</evidence>
<feature type="transmembrane region" description="Helical" evidence="13">
    <location>
        <begin position="193"/>
        <end position="211"/>
    </location>
</feature>
<dbReference type="PANTHER" id="PTHR30531">
    <property type="entry name" value="FLAGELLAR BIOSYNTHETIC PROTEIN FLHB"/>
    <property type="match status" value="1"/>
</dbReference>
<comment type="caution">
    <text evidence="13">Lacks conserved residue(s) required for the propagation of feature annotation.</text>
</comment>
<feature type="compositionally biased region" description="Basic and acidic residues" evidence="14">
    <location>
        <begin position="1"/>
        <end position="23"/>
    </location>
</feature>
<dbReference type="SUPFAM" id="SSF160544">
    <property type="entry name" value="EscU C-terminal domain-like"/>
    <property type="match status" value="1"/>
</dbReference>
<accession>A0L3J7</accession>
<keyword evidence="8 13" id="KW-0653">Protein transport</keyword>
<keyword evidence="10 13" id="KW-0472">Membrane</keyword>
<comment type="similarity">
    <text evidence="2 13">Belongs to the type III secretion exporter family.</text>
</comment>
<dbReference type="HOGENOM" id="CLU_041013_1_2_5"/>
<dbReference type="InterPro" id="IPR006136">
    <property type="entry name" value="FlhB"/>
</dbReference>
<keyword evidence="5 13" id="KW-1003">Cell membrane</keyword>
<organism evidence="15 16">
    <name type="scientific">Magnetococcus marinus (strain ATCC BAA-1437 / JCM 17883 / MC-1)</name>
    <dbReference type="NCBI Taxonomy" id="156889"/>
    <lineage>
        <taxon>Bacteria</taxon>
        <taxon>Pseudomonadati</taxon>
        <taxon>Pseudomonadota</taxon>
        <taxon>Magnetococcia</taxon>
        <taxon>Magnetococcales</taxon>
        <taxon>Magnetococcaceae</taxon>
        <taxon>Magnetococcus</taxon>
    </lineage>
</organism>
<keyword evidence="7 13" id="KW-1005">Bacterial flagellum biogenesis</keyword>
<evidence type="ECO:0000256" key="11">
    <source>
        <dbReference type="ARBA" id="ARBA00023225"/>
    </source>
</evidence>
<dbReference type="InterPro" id="IPR006135">
    <property type="entry name" value="T3SS_substrate_exporter"/>
</dbReference>
<dbReference type="STRING" id="156889.Mmc1_0011"/>
<dbReference type="GO" id="GO:0044780">
    <property type="term" value="P:bacterial-type flagellum assembly"/>
    <property type="evidence" value="ECO:0007669"/>
    <property type="project" value="InterPro"/>
</dbReference>
<dbReference type="OrthoDB" id="9807950at2"/>
<evidence type="ECO:0000256" key="3">
    <source>
        <dbReference type="ARBA" id="ARBA00021622"/>
    </source>
</evidence>
<dbReference type="PRINTS" id="PR00950">
    <property type="entry name" value="TYPE3IMSPROT"/>
</dbReference>
<evidence type="ECO:0000256" key="9">
    <source>
        <dbReference type="ARBA" id="ARBA00022989"/>
    </source>
</evidence>
<keyword evidence="4 13" id="KW-0813">Transport</keyword>
<evidence type="ECO:0000256" key="1">
    <source>
        <dbReference type="ARBA" id="ARBA00004651"/>
    </source>
</evidence>
<dbReference type="GO" id="GO:0009306">
    <property type="term" value="P:protein secretion"/>
    <property type="evidence" value="ECO:0007669"/>
    <property type="project" value="InterPro"/>
</dbReference>
<protein>
    <recommendedName>
        <fullName evidence="3 13">Flagellar biosynthetic protein FlhB</fullName>
    </recommendedName>
</protein>
<evidence type="ECO:0000256" key="14">
    <source>
        <dbReference type="SAM" id="MobiDB-lite"/>
    </source>
</evidence>
<keyword evidence="6 13" id="KW-0812">Transmembrane</keyword>
<reference evidence="16" key="1">
    <citation type="journal article" date="2009" name="Appl. Environ. Microbiol.">
        <title>Complete genome sequence of the chemolithoautotrophic marine magnetotactic coccus strain MC-1.</title>
        <authorList>
            <person name="Schubbe S."/>
            <person name="Williams T.J."/>
            <person name="Xie G."/>
            <person name="Kiss H.E."/>
            <person name="Brettin T.S."/>
            <person name="Martinez D."/>
            <person name="Ross C.A."/>
            <person name="Schuler D."/>
            <person name="Cox B.L."/>
            <person name="Nealson K.H."/>
            <person name="Bazylinski D.A."/>
        </authorList>
    </citation>
    <scope>NUCLEOTIDE SEQUENCE [LARGE SCALE GENOMIC DNA]</scope>
    <source>
        <strain evidence="16">ATCC BAA-1437 / JCM 17883 / MC-1</strain>
    </source>
</reference>
<dbReference type="FunFam" id="3.40.1690.10:FF:000001">
    <property type="entry name" value="Flagellar biosynthetic protein FlhB"/>
    <property type="match status" value="1"/>
</dbReference>
<keyword evidence="15" id="KW-0966">Cell projection</keyword>
<evidence type="ECO:0000256" key="7">
    <source>
        <dbReference type="ARBA" id="ARBA00022795"/>
    </source>
</evidence>
<dbReference type="Pfam" id="PF01312">
    <property type="entry name" value="Bac_export_2"/>
    <property type="match status" value="1"/>
</dbReference>
<keyword evidence="16" id="KW-1185">Reference proteome</keyword>
<dbReference type="eggNOG" id="COG1377">
    <property type="taxonomic scope" value="Bacteria"/>
</dbReference>
<dbReference type="EMBL" id="CP000471">
    <property type="protein sequence ID" value="ABK42540.1"/>
    <property type="molecule type" value="Genomic_DNA"/>
</dbReference>
<dbReference type="RefSeq" id="WP_011711714.1">
    <property type="nucleotide sequence ID" value="NC_008576.1"/>
</dbReference>
<dbReference type="MEROPS" id="N06.A01"/>
<name>A0L3J7_MAGMM</name>
<evidence type="ECO:0000256" key="8">
    <source>
        <dbReference type="ARBA" id="ARBA00022927"/>
    </source>
</evidence>
<dbReference type="PANTHER" id="PTHR30531:SF12">
    <property type="entry name" value="FLAGELLAR BIOSYNTHETIC PROTEIN FLHB"/>
    <property type="match status" value="1"/>
</dbReference>
<proteinExistence type="inferred from homology"/>
<keyword evidence="15" id="KW-0282">Flagellum</keyword>
<dbReference type="Gene3D" id="3.40.1690.10">
    <property type="entry name" value="secretion proteins EscU"/>
    <property type="match status" value="1"/>
</dbReference>
<dbReference type="NCBIfam" id="TIGR00328">
    <property type="entry name" value="flhB"/>
    <property type="match status" value="1"/>
</dbReference>
<comment type="function">
    <text evidence="12 13">Required for formation of the rod structure in the basal body of the flagellar apparatus. Together with FliI and FliH, may constitute the export apparatus of flagellin.</text>
</comment>
<evidence type="ECO:0000256" key="2">
    <source>
        <dbReference type="ARBA" id="ARBA00010690"/>
    </source>
</evidence>
<feature type="transmembrane region" description="Helical" evidence="13">
    <location>
        <begin position="146"/>
        <end position="164"/>
    </location>
</feature>
<dbReference type="GO" id="GO:0005886">
    <property type="term" value="C:plasma membrane"/>
    <property type="evidence" value="ECO:0007669"/>
    <property type="project" value="UniProtKB-SubCell"/>
</dbReference>
<gene>
    <name evidence="13" type="primary">flhB</name>
    <name evidence="15" type="ordered locus">Mmc1_0011</name>
</gene>
<feature type="region of interest" description="Disordered" evidence="14">
    <location>
        <begin position="1"/>
        <end position="27"/>
    </location>
</feature>
<dbReference type="InterPro" id="IPR029025">
    <property type="entry name" value="T3SS_substrate_exporter_C"/>
</dbReference>
<dbReference type="Proteomes" id="UP000002586">
    <property type="component" value="Chromosome"/>
</dbReference>
<comment type="subcellular location">
    <subcellularLocation>
        <location evidence="1">Cell membrane</location>
        <topology evidence="1">Multi-pass membrane protein</topology>
    </subcellularLocation>
</comment>
<keyword evidence="15" id="KW-0969">Cilium</keyword>
<dbReference type="AlphaFoldDB" id="A0L3J7"/>
<dbReference type="Gene3D" id="6.10.250.2080">
    <property type="match status" value="1"/>
</dbReference>
<keyword evidence="11 13" id="KW-1006">Bacterial flagellum protein export</keyword>
<reference evidence="15 16" key="2">
    <citation type="journal article" date="2012" name="Int. J. Syst. Evol. Microbiol.">
        <title>Magnetococcus marinus gen. nov., sp. nov., a marine, magnetotactic bacterium that represents a novel lineage (Magnetococcaceae fam. nov.; Magnetococcales ord. nov.) at the base of the Alphaproteobacteria.</title>
        <authorList>
            <person name="Bazylinski D.A."/>
            <person name="Williams T.J."/>
            <person name="Lefevre C.T."/>
            <person name="Berg R.J."/>
            <person name="Zhang C.L."/>
            <person name="Bowser S.S."/>
            <person name="Dean A.J."/>
            <person name="Beveridge T.J."/>
        </authorList>
    </citation>
    <scope>NUCLEOTIDE SEQUENCE [LARGE SCALE GENOMIC DNA]</scope>
    <source>
        <strain evidence="16">ATCC BAA-1437 / JCM 17883 / MC-1</strain>
    </source>
</reference>
<evidence type="ECO:0000256" key="6">
    <source>
        <dbReference type="ARBA" id="ARBA00022692"/>
    </source>
</evidence>
<dbReference type="KEGG" id="mgm:Mmc1_0011"/>
<evidence type="ECO:0000313" key="16">
    <source>
        <dbReference type="Proteomes" id="UP000002586"/>
    </source>
</evidence>
<evidence type="ECO:0000256" key="13">
    <source>
        <dbReference type="RuleBase" id="RU364091"/>
    </source>
</evidence>